<dbReference type="EMBL" id="WBOT01000005">
    <property type="protein sequence ID" value="KAB2331370.1"/>
    <property type="molecule type" value="Genomic_DNA"/>
</dbReference>
<comment type="caution">
    <text evidence="2">The sequence shown here is derived from an EMBL/GenBank/DDBJ whole genome shotgun (WGS) entry which is preliminary data.</text>
</comment>
<proteinExistence type="predicted"/>
<name>A0A7V7RJX5_9BACI</name>
<evidence type="ECO:0000313" key="3">
    <source>
        <dbReference type="Proteomes" id="UP000441354"/>
    </source>
</evidence>
<feature type="domain" description="Cyclophilin-like" evidence="1">
    <location>
        <begin position="8"/>
        <end position="117"/>
    </location>
</feature>
<accession>A0A7V7RJX5</accession>
<organism evidence="2 3">
    <name type="scientific">Bacillus mesophilum</name>
    <dbReference type="NCBI Taxonomy" id="1071718"/>
    <lineage>
        <taxon>Bacteria</taxon>
        <taxon>Bacillati</taxon>
        <taxon>Bacillota</taxon>
        <taxon>Bacilli</taxon>
        <taxon>Bacillales</taxon>
        <taxon>Bacillaceae</taxon>
        <taxon>Bacillus</taxon>
    </lineage>
</organism>
<dbReference type="Pfam" id="PF18050">
    <property type="entry name" value="Cyclophil_like2"/>
    <property type="match status" value="1"/>
</dbReference>
<evidence type="ECO:0000313" key="2">
    <source>
        <dbReference type="EMBL" id="KAB2331370.1"/>
    </source>
</evidence>
<dbReference type="Gene3D" id="2.40.100.20">
    <property type="match status" value="1"/>
</dbReference>
<reference evidence="2 3" key="1">
    <citation type="journal article" date="2014" name="Arch. Microbiol.">
        <title>Bacillus mesophilum sp. nov., strain IITR-54T, a novel 4-chlorobiphenyl dechlorinating bacterium.</title>
        <authorList>
            <person name="Manickam N."/>
            <person name="Singh N.K."/>
            <person name="Bajaj A."/>
            <person name="Kumar R.M."/>
            <person name="Kaur G."/>
            <person name="Kaur N."/>
            <person name="Bala M."/>
            <person name="Kumar A."/>
            <person name="Mayilraj S."/>
        </authorList>
    </citation>
    <scope>NUCLEOTIDE SEQUENCE [LARGE SCALE GENOMIC DNA]</scope>
    <source>
        <strain evidence="2 3">IITR-54</strain>
    </source>
</reference>
<dbReference type="Proteomes" id="UP000441354">
    <property type="component" value="Unassembled WGS sequence"/>
</dbReference>
<dbReference type="SUPFAM" id="SSF50891">
    <property type="entry name" value="Cyclophilin-like"/>
    <property type="match status" value="1"/>
</dbReference>
<gene>
    <name evidence="2" type="ORF">F7732_16105</name>
</gene>
<sequence>MENVKIKLTFNTEEVIVNMYDNSASRDFLAQLPLTVTLEDYIEKEKISILGEKLSVDTVTAESQSQRGDFAYYSPWGNIAIFYEGLADSTSDLIILGEIETGKETYESIQADFTVHILALF</sequence>
<evidence type="ECO:0000259" key="1">
    <source>
        <dbReference type="Pfam" id="PF18050"/>
    </source>
</evidence>
<dbReference type="RefSeq" id="WP_151575031.1">
    <property type="nucleotide sequence ID" value="NZ_WBOT01000005.1"/>
</dbReference>
<dbReference type="AlphaFoldDB" id="A0A7V7RJX5"/>
<protein>
    <recommendedName>
        <fullName evidence="1">Cyclophilin-like domain-containing protein</fullName>
    </recommendedName>
</protein>
<keyword evidence="3" id="KW-1185">Reference proteome</keyword>
<dbReference type="OrthoDB" id="9806505at2"/>
<dbReference type="InterPro" id="IPR041183">
    <property type="entry name" value="Cyclophilin-like"/>
</dbReference>
<dbReference type="InterPro" id="IPR029000">
    <property type="entry name" value="Cyclophilin-like_dom_sf"/>
</dbReference>